<feature type="compositionally biased region" description="Polar residues" evidence="1">
    <location>
        <begin position="705"/>
        <end position="721"/>
    </location>
</feature>
<dbReference type="RefSeq" id="XP_064662786.1">
    <property type="nucleotide sequence ID" value="XM_064798459.1"/>
</dbReference>
<comment type="caution">
    <text evidence="2">The sequence shown here is derived from an EMBL/GenBank/DDBJ whole genome shotgun (WGS) entry which is preliminary data.</text>
</comment>
<feature type="compositionally biased region" description="Polar residues" evidence="1">
    <location>
        <begin position="1178"/>
        <end position="1187"/>
    </location>
</feature>
<feature type="region of interest" description="Disordered" evidence="1">
    <location>
        <begin position="425"/>
        <end position="609"/>
    </location>
</feature>
<sequence>MPVVEQRQVFVPLPPPPLPEFYLEKPAHKPKAAMEAKSSSSTSEADHDILIVKEQATTLDGAYDDGPSSARLGARPQGPLLAMPPTDIEPDSVPPLAIYHIYRICLRPRSPRYHRQHPIPIDGVPPPPGICRRCRVTTMEDTKTVDLVVKSESNPIKLGMFTPFLRDEAIVSQEEMRRMKLEKYLKDQGAAPLPQEDGTHEHVTRRYTERVSSRRRSRSRNDISYRHLRAVAESESSRSDVEVERENVTSTSQEAVDNFIGSGGSKHSQRPKATPSMGVEATSRPKSWTAQTAKAASARGAGTTKTSVATQVASQAGSATSAQASAKVTTYNPERTESEIRAIAREEVDRYARTAQPQERSESKIRRIAREEVEHYRAAERKIEAHPGPYAHGRLVPVDRRIETERDTPEPVPWSQPGVEEVTVKVGKKSHDQEITASKAVSQRESVAISSTTKASRQRTTDDRPTGAASVKSYAAQEKASSAQMSARLGTERSLRRPNGSIPIDNLAEPDGAVSAKASTKAQSGAYPAYDIRDFASQRTASTKRVEQIEEARGSQAQSWGPRWRRELSVERRQSVHSEKQTSRASKAPKDTRTAVDQNGYVVHSEPPSVKLREVFDVVQESDPPRWSSQAEPYVVKKGRRPRHTNPDYIEVIEEVELPPRSKAPPTGPEVVVDARSSRQTDDRRSTREASASYHRQQTDERHASTVNHDNVSTRACSQRSKPADRDAWHEDANVRTVEGRPSNRHGPSRKSDISQQTGRMSATPQAKSAMKQPTETVRSVHGSVESDKTRWPRDAGNWEPTTSRDQVSRSSVPRMSGASPYPEEDVMPDHDSSATGPRKNSHREAQGGDRARRPNNSDIEYIYTERIVTPADRPWGWRPPHSQTTVEEEVIHKRKPDDRGTQQWERKERRDRARVEVEEHSEVFVRPRGDGPPRVEVEEEVEVFYKPKGQRLAKDDGGKRQDRPRVEVEKETEVGVKPKGQQPSSRDDNKKRESRPDVDDKGHSGLYVRPAADTLPLRQRRLSDQSRRTRNSEAPSHVRFNSKVHVSPTPPGSDASSSAFRSFHSVGRGSRQVDGAQDDVREQNPRRGRTRSRDVTRETFCEKKSYHEENGGAKEKDGGKTKQQHAWVEGARPLHRVLSESPSREEFVVRDKNGKEDAGWATEKSTNSLRTHDGSHRSQQAWQTDGQADEVVIDSNLW</sequence>
<organism evidence="2 3">
    <name type="scientific">Saxophila tyrrhenica</name>
    <dbReference type="NCBI Taxonomy" id="1690608"/>
    <lineage>
        <taxon>Eukaryota</taxon>
        <taxon>Fungi</taxon>
        <taxon>Dikarya</taxon>
        <taxon>Ascomycota</taxon>
        <taxon>Pezizomycotina</taxon>
        <taxon>Dothideomycetes</taxon>
        <taxon>Dothideomycetidae</taxon>
        <taxon>Mycosphaerellales</taxon>
        <taxon>Extremaceae</taxon>
        <taxon>Saxophila</taxon>
    </lineage>
</organism>
<feature type="compositionally biased region" description="Basic and acidic residues" evidence="1">
    <location>
        <begin position="219"/>
        <end position="247"/>
    </location>
</feature>
<dbReference type="EMBL" id="JAVRRT010000002">
    <property type="protein sequence ID" value="KAK5174117.1"/>
    <property type="molecule type" value="Genomic_DNA"/>
</dbReference>
<dbReference type="Proteomes" id="UP001337655">
    <property type="component" value="Unassembled WGS sequence"/>
</dbReference>
<feature type="compositionally biased region" description="Basic and acidic residues" evidence="1">
    <location>
        <begin position="953"/>
        <end position="977"/>
    </location>
</feature>
<feature type="compositionally biased region" description="Polar residues" evidence="1">
    <location>
        <begin position="284"/>
        <end position="294"/>
    </location>
</feature>
<feature type="compositionally biased region" description="Basic and acidic residues" evidence="1">
    <location>
        <begin position="544"/>
        <end position="553"/>
    </location>
</feature>
<feature type="region of interest" description="Disordered" evidence="1">
    <location>
        <begin position="188"/>
        <end position="336"/>
    </location>
</feature>
<feature type="compositionally biased region" description="Basic and acidic residues" evidence="1">
    <location>
        <begin position="722"/>
        <end position="734"/>
    </location>
</feature>
<feature type="compositionally biased region" description="Basic and acidic residues" evidence="1">
    <location>
        <begin position="890"/>
        <end position="937"/>
    </location>
</feature>
<reference evidence="2 3" key="1">
    <citation type="submission" date="2023-08" db="EMBL/GenBank/DDBJ databases">
        <title>Black Yeasts Isolated from many extreme environments.</title>
        <authorList>
            <person name="Coleine C."/>
            <person name="Stajich J.E."/>
            <person name="Selbmann L."/>
        </authorList>
    </citation>
    <scope>NUCLEOTIDE SEQUENCE [LARGE SCALE GENOMIC DNA]</scope>
    <source>
        <strain evidence="2 3">CCFEE 5935</strain>
    </source>
</reference>
<accession>A0AAV9PPA5</accession>
<gene>
    <name evidence="2" type="ORF">LTR77_001197</name>
</gene>
<feature type="compositionally biased region" description="Basic and acidic residues" evidence="1">
    <location>
        <begin position="986"/>
        <end position="1004"/>
    </location>
</feature>
<evidence type="ECO:0000313" key="3">
    <source>
        <dbReference type="Proteomes" id="UP001337655"/>
    </source>
</evidence>
<feature type="region of interest" description="Disordered" evidence="1">
    <location>
        <begin position="654"/>
        <end position="1199"/>
    </location>
</feature>
<feature type="compositionally biased region" description="Basic and acidic residues" evidence="1">
    <location>
        <begin position="1143"/>
        <end position="1159"/>
    </location>
</feature>
<feature type="compositionally biased region" description="Basic and acidic residues" evidence="1">
    <location>
        <begin position="1079"/>
        <end position="1121"/>
    </location>
</feature>
<feature type="compositionally biased region" description="Basic and acidic residues" evidence="1">
    <location>
        <begin position="1022"/>
        <end position="1032"/>
    </location>
</feature>
<evidence type="ECO:0000313" key="2">
    <source>
        <dbReference type="EMBL" id="KAK5174117.1"/>
    </source>
</evidence>
<feature type="compositionally biased region" description="Basic and acidic residues" evidence="1">
    <location>
        <begin position="676"/>
        <end position="688"/>
    </location>
</feature>
<feature type="compositionally biased region" description="Low complexity" evidence="1">
    <location>
        <begin position="307"/>
        <end position="326"/>
    </location>
</feature>
<feature type="compositionally biased region" description="Basic and acidic residues" evidence="1">
    <location>
        <begin position="843"/>
        <end position="853"/>
    </location>
</feature>
<evidence type="ECO:0000256" key="1">
    <source>
        <dbReference type="SAM" id="MobiDB-lite"/>
    </source>
</evidence>
<feature type="compositionally biased region" description="Polar residues" evidence="1">
    <location>
        <begin position="435"/>
        <end position="455"/>
    </location>
</feature>
<feature type="compositionally biased region" description="Polar residues" evidence="1">
    <location>
        <begin position="754"/>
        <end position="778"/>
    </location>
</feature>
<proteinExistence type="predicted"/>
<protein>
    <submittedName>
        <fullName evidence="2">Uncharacterized protein</fullName>
    </submittedName>
</protein>
<feature type="compositionally biased region" description="Basic and acidic residues" evidence="1">
    <location>
        <begin position="785"/>
        <end position="794"/>
    </location>
</feature>
<feature type="compositionally biased region" description="Polar residues" evidence="1">
    <location>
        <begin position="800"/>
        <end position="814"/>
    </location>
</feature>
<keyword evidence="3" id="KW-1185">Reference proteome</keyword>
<name>A0AAV9PPA5_9PEZI</name>
<feature type="compositionally biased region" description="Basic and acidic residues" evidence="1">
    <location>
        <begin position="564"/>
        <end position="594"/>
    </location>
</feature>
<feature type="compositionally biased region" description="Basic and acidic residues" evidence="1">
    <location>
        <begin position="197"/>
        <end position="212"/>
    </location>
</feature>
<dbReference type="GeneID" id="89922545"/>
<dbReference type="AlphaFoldDB" id="A0AAV9PPA5"/>